<dbReference type="InterPro" id="IPR019748">
    <property type="entry name" value="FERM_central"/>
</dbReference>
<reference evidence="3" key="1">
    <citation type="submission" date="2020-04" db="EMBL/GenBank/DDBJ databases">
        <authorList>
            <person name="Alioto T."/>
            <person name="Alioto T."/>
            <person name="Gomez Garrido J."/>
        </authorList>
    </citation>
    <scope>NUCLEOTIDE SEQUENCE</scope>
    <source>
        <strain evidence="3">A484AB</strain>
    </source>
</reference>
<dbReference type="Pfam" id="PF13920">
    <property type="entry name" value="zf-C3HC4_3"/>
    <property type="match status" value="1"/>
</dbReference>
<dbReference type="SMART" id="SM00184">
    <property type="entry name" value="RING"/>
    <property type="match status" value="2"/>
</dbReference>
<dbReference type="EMBL" id="CACRXK020009918">
    <property type="protein sequence ID" value="CAB4018243.1"/>
    <property type="molecule type" value="Genomic_DNA"/>
</dbReference>
<protein>
    <submittedName>
        <fullName evidence="3">E3 ubiquitin- ligase MYLIP-like</fullName>
    </submittedName>
</protein>
<organism evidence="3 4">
    <name type="scientific">Paramuricea clavata</name>
    <name type="common">Red gorgonian</name>
    <name type="synonym">Violescent sea-whip</name>
    <dbReference type="NCBI Taxonomy" id="317549"/>
    <lineage>
        <taxon>Eukaryota</taxon>
        <taxon>Metazoa</taxon>
        <taxon>Cnidaria</taxon>
        <taxon>Anthozoa</taxon>
        <taxon>Octocorallia</taxon>
        <taxon>Malacalcyonacea</taxon>
        <taxon>Plexauridae</taxon>
        <taxon>Paramuricea</taxon>
    </lineage>
</organism>
<gene>
    <name evidence="3" type="ORF">PACLA_8A042718</name>
</gene>
<dbReference type="SMART" id="SM00295">
    <property type="entry name" value="B41"/>
    <property type="match status" value="1"/>
</dbReference>
<dbReference type="GO" id="GO:0008270">
    <property type="term" value="F:zinc ion binding"/>
    <property type="evidence" value="ECO:0007669"/>
    <property type="project" value="UniProtKB-KW"/>
</dbReference>
<keyword evidence="2" id="KW-0862">Zinc</keyword>
<evidence type="ECO:0000256" key="1">
    <source>
        <dbReference type="ARBA" id="ARBA00022771"/>
    </source>
</evidence>
<dbReference type="SUPFAM" id="SSF54236">
    <property type="entry name" value="Ubiquitin-like"/>
    <property type="match status" value="1"/>
</dbReference>
<dbReference type="Pfam" id="PF00373">
    <property type="entry name" value="FERM_M"/>
    <property type="match status" value="1"/>
</dbReference>
<keyword evidence="3" id="KW-0436">Ligase</keyword>
<evidence type="ECO:0000313" key="4">
    <source>
        <dbReference type="Proteomes" id="UP001152795"/>
    </source>
</evidence>
<keyword evidence="1" id="KW-0479">Metal-binding</keyword>
<dbReference type="SUPFAM" id="SSF57850">
    <property type="entry name" value="RING/U-box"/>
    <property type="match status" value="1"/>
</dbReference>
<dbReference type="InterPro" id="IPR014352">
    <property type="entry name" value="FERM/acyl-CoA-bd_prot_sf"/>
</dbReference>
<dbReference type="InterPro" id="IPR018979">
    <property type="entry name" value="FERM_N"/>
</dbReference>
<dbReference type="PANTHER" id="PTHR23280:SF13">
    <property type="entry name" value="E3 UBIQUITIN-PROTEIN LIGASE MYLIP"/>
    <property type="match status" value="1"/>
</dbReference>
<dbReference type="Pfam" id="PF09379">
    <property type="entry name" value="FERM_N"/>
    <property type="match status" value="1"/>
</dbReference>
<accession>A0A6S7ILG1</accession>
<name>A0A6S7ILG1_PARCT</name>
<dbReference type="GO" id="GO:0006511">
    <property type="term" value="P:ubiquitin-dependent protein catabolic process"/>
    <property type="evidence" value="ECO:0007669"/>
    <property type="project" value="TreeGrafter"/>
</dbReference>
<keyword evidence="1" id="KW-0863">Zinc-finger</keyword>
<dbReference type="InterPro" id="IPR000299">
    <property type="entry name" value="FERM_domain"/>
</dbReference>
<evidence type="ECO:0000313" key="3">
    <source>
        <dbReference type="EMBL" id="CAB4018243.1"/>
    </source>
</evidence>
<comment type="caution">
    <text evidence="3">The sequence shown here is derived from an EMBL/GenBank/DDBJ whole genome shotgun (WGS) entry which is preliminary data.</text>
</comment>
<dbReference type="PROSITE" id="PS50089">
    <property type="entry name" value="ZF_RING_2"/>
    <property type="match status" value="1"/>
</dbReference>
<dbReference type="Gene3D" id="1.20.80.10">
    <property type="match status" value="1"/>
</dbReference>
<dbReference type="PANTHER" id="PTHR23280">
    <property type="entry name" value="4.1 G PROTEIN"/>
    <property type="match status" value="1"/>
</dbReference>
<dbReference type="CDD" id="cd14473">
    <property type="entry name" value="FERM_B-lobe"/>
    <property type="match status" value="1"/>
</dbReference>
<dbReference type="InterPro" id="IPR019749">
    <property type="entry name" value="Band_41_domain"/>
</dbReference>
<dbReference type="GO" id="GO:0004842">
    <property type="term" value="F:ubiquitin-protein transferase activity"/>
    <property type="evidence" value="ECO:0007669"/>
    <property type="project" value="TreeGrafter"/>
</dbReference>
<evidence type="ECO:0000256" key="2">
    <source>
        <dbReference type="ARBA" id="ARBA00022833"/>
    </source>
</evidence>
<dbReference type="GO" id="GO:0016874">
    <property type="term" value="F:ligase activity"/>
    <property type="evidence" value="ECO:0007669"/>
    <property type="project" value="UniProtKB-KW"/>
</dbReference>
<dbReference type="Gene3D" id="3.10.20.90">
    <property type="entry name" value="Phosphatidylinositol 3-kinase Catalytic Subunit, Chain A, domain 1"/>
    <property type="match status" value="1"/>
</dbReference>
<dbReference type="InterPro" id="IPR001841">
    <property type="entry name" value="Znf_RING"/>
</dbReference>
<dbReference type="Gene3D" id="3.30.40.10">
    <property type="entry name" value="Zinc/RING finger domain, C3HC4 (zinc finger)"/>
    <property type="match status" value="2"/>
</dbReference>
<dbReference type="InterPro" id="IPR035963">
    <property type="entry name" value="FERM_2"/>
</dbReference>
<keyword evidence="4" id="KW-1185">Reference proteome</keyword>
<dbReference type="AlphaFoldDB" id="A0A6S7ILG1"/>
<dbReference type="Proteomes" id="UP001152795">
    <property type="component" value="Unassembled WGS sequence"/>
</dbReference>
<proteinExistence type="predicted"/>
<dbReference type="PROSITE" id="PS50057">
    <property type="entry name" value="FERM_3"/>
    <property type="match status" value="1"/>
</dbReference>
<dbReference type="InterPro" id="IPR029071">
    <property type="entry name" value="Ubiquitin-like_domsf"/>
</dbReference>
<sequence length="575" mass="66280">MFLCSIPGLSGSTCIPCALSQSACVELYNSRCDWSDVRRECKQENLKVFPDVQQARTFLAEKQRFWQFGVRFVVKELVFGEALAFLQARSFSMKYLVEEPNGNLHEITVPKNAAGQVCYEKLCAKLGIVEQHYFGLTRPINHETRTWLNLRNPLMAQLRPHITGKPHRLRLDVKFYVLPQEIQHERTRHFFYHALKRNLGEDKFVLSQNQLTKLHALIRQAEQGDYEGTDEHRSYQTCSIQNAWERDIRLEHKKLKGTSESVAKLKFISILAETEFYFCEWFKVKLGGEKLFAAVGATGLTLINRRNPHSSKEVVSYLDISKISLFEERMILVIKRRSATYRFLHFFHPSCESAKVMHKCVLEKKLFYFEPKILDSVRNHYMLAFPCWAYPSKWLARRTVPELYHLDVRCTRRQAYEEHFNAIHGQGELPKPEIANECMEFNEDTNEDTNDCDMLEASCIMPVCITCSSSENMVAYSPCGHVECCMACAKGNVTCGVCDTPVANKLKTYIATDGFSDELLCQICMDNELSTVFSPCGHMYCCNECASKLNFCPLCKGWILFTQRIQFLCLDVPKS</sequence>
<dbReference type="OrthoDB" id="10037309at2759"/>
<dbReference type="SUPFAM" id="SSF47031">
    <property type="entry name" value="Second domain of FERM"/>
    <property type="match status" value="1"/>
</dbReference>
<dbReference type="InterPro" id="IPR013083">
    <property type="entry name" value="Znf_RING/FYVE/PHD"/>
</dbReference>